<evidence type="ECO:0000313" key="2">
    <source>
        <dbReference type="Proteomes" id="UP000022082"/>
    </source>
</evidence>
<organism evidence="1 2">
    <name type="scientific">Bacteroides fragilis str. S36L11</name>
    <dbReference type="NCBI Taxonomy" id="1339327"/>
    <lineage>
        <taxon>Bacteria</taxon>
        <taxon>Pseudomonadati</taxon>
        <taxon>Bacteroidota</taxon>
        <taxon>Bacteroidia</taxon>
        <taxon>Bacteroidales</taxon>
        <taxon>Bacteroidaceae</taxon>
        <taxon>Bacteroides</taxon>
    </lineage>
</organism>
<protein>
    <submittedName>
        <fullName evidence="1">Uncharacterized protein</fullName>
    </submittedName>
</protein>
<accession>A0A015X9L8</accession>
<reference evidence="1 2" key="1">
    <citation type="submission" date="2014-02" db="EMBL/GenBank/DDBJ databases">
        <authorList>
            <person name="Sears C."/>
            <person name="Carroll K."/>
            <person name="Sack B.R."/>
            <person name="Qadri F."/>
            <person name="Myers L.L."/>
            <person name="Chung G.-T."/>
            <person name="Escheverria P."/>
            <person name="Fraser C.M."/>
            <person name="Sadzewicz L."/>
            <person name="Shefchek K.A."/>
            <person name="Tallon L."/>
            <person name="Das S.P."/>
            <person name="Daugherty S."/>
            <person name="Mongodin E.F."/>
        </authorList>
    </citation>
    <scope>NUCLEOTIDE SEQUENCE [LARGE SCALE GENOMIC DNA]</scope>
    <source>
        <strain evidence="1 2">S36L11</strain>
    </source>
</reference>
<dbReference type="AlphaFoldDB" id="A0A015X9L8"/>
<proteinExistence type="predicted"/>
<dbReference type="EMBL" id="JGDJ01000116">
    <property type="protein sequence ID" value="EXZ30795.1"/>
    <property type="molecule type" value="Genomic_DNA"/>
</dbReference>
<dbReference type="PATRIC" id="fig|1339327.3.peg.596"/>
<name>A0A015X9L8_BACFG</name>
<gene>
    <name evidence="1" type="ORF">M136_5381</name>
</gene>
<dbReference type="Proteomes" id="UP000022082">
    <property type="component" value="Unassembled WGS sequence"/>
</dbReference>
<dbReference type="RefSeq" id="WP_032558124.1">
    <property type="nucleotide sequence ID" value="NZ_JGDJ01000116.1"/>
</dbReference>
<evidence type="ECO:0000313" key="1">
    <source>
        <dbReference type="EMBL" id="EXZ30795.1"/>
    </source>
</evidence>
<sequence>MPFQNLRVNSEFFILHRDGTPYIEVGSVSGVSNPVPEFMQQPLPYGQPPKMVVDITIKVGEQTVTFQKIPAMSDIADANFPGGGNMVISGSRESMNAEVAAMRNRSSEILGSVEHHKSVMESCDKMLQVLNPEFAERQKQEAENKALRQELSELKAMMADFFKSSEKAASSNNSKKQ</sequence>
<comment type="caution">
    <text evidence="1">The sequence shown here is derived from an EMBL/GenBank/DDBJ whole genome shotgun (WGS) entry which is preliminary data.</text>
</comment>